<accession>A0AAW2DXH7</accession>
<evidence type="ECO:0000259" key="1">
    <source>
        <dbReference type="Pfam" id="PF14111"/>
    </source>
</evidence>
<reference evidence="2 3" key="1">
    <citation type="submission" date="2024-01" db="EMBL/GenBank/DDBJ databases">
        <title>A telomere-to-telomere, gap-free genome of sweet tea (Lithocarpus litseifolius).</title>
        <authorList>
            <person name="Zhou J."/>
        </authorList>
    </citation>
    <scope>NUCLEOTIDE SEQUENCE [LARGE SCALE GENOMIC DNA]</scope>
    <source>
        <strain evidence="2">Zhou-2022a</strain>
        <tissue evidence="2">Leaf</tissue>
    </source>
</reference>
<feature type="domain" description="DUF4283" evidence="1">
    <location>
        <begin position="34"/>
        <end position="97"/>
    </location>
</feature>
<dbReference type="Proteomes" id="UP001459277">
    <property type="component" value="Unassembled WGS sequence"/>
</dbReference>
<protein>
    <recommendedName>
        <fullName evidence="1">DUF4283 domain-containing protein</fullName>
    </recommendedName>
</protein>
<dbReference type="EMBL" id="JAZDWU010000001">
    <property type="protein sequence ID" value="KAL0014854.1"/>
    <property type="molecule type" value="Genomic_DNA"/>
</dbReference>
<dbReference type="AlphaFoldDB" id="A0AAW2DXH7"/>
<dbReference type="InterPro" id="IPR025558">
    <property type="entry name" value="DUF4283"/>
</dbReference>
<gene>
    <name evidence="2" type="ORF">SO802_001923</name>
</gene>
<keyword evidence="3" id="KW-1185">Reference proteome</keyword>
<evidence type="ECO:0000313" key="2">
    <source>
        <dbReference type="EMBL" id="KAL0014854.1"/>
    </source>
</evidence>
<dbReference type="Pfam" id="PF14111">
    <property type="entry name" value="DUF4283"/>
    <property type="match status" value="1"/>
</dbReference>
<sequence length="97" mass="10957">MADEMADSMNKLRLTSEEEEIIAISDEGRLERLQSCNLSLIGKFLTCKPFNTMAAKNTIKRAWGVDGAKQILEVGPNLFQFKFRSDFEMDRILKGGP</sequence>
<evidence type="ECO:0000313" key="3">
    <source>
        <dbReference type="Proteomes" id="UP001459277"/>
    </source>
</evidence>
<organism evidence="2 3">
    <name type="scientific">Lithocarpus litseifolius</name>
    <dbReference type="NCBI Taxonomy" id="425828"/>
    <lineage>
        <taxon>Eukaryota</taxon>
        <taxon>Viridiplantae</taxon>
        <taxon>Streptophyta</taxon>
        <taxon>Embryophyta</taxon>
        <taxon>Tracheophyta</taxon>
        <taxon>Spermatophyta</taxon>
        <taxon>Magnoliopsida</taxon>
        <taxon>eudicotyledons</taxon>
        <taxon>Gunneridae</taxon>
        <taxon>Pentapetalae</taxon>
        <taxon>rosids</taxon>
        <taxon>fabids</taxon>
        <taxon>Fagales</taxon>
        <taxon>Fagaceae</taxon>
        <taxon>Lithocarpus</taxon>
    </lineage>
</organism>
<comment type="caution">
    <text evidence="2">The sequence shown here is derived from an EMBL/GenBank/DDBJ whole genome shotgun (WGS) entry which is preliminary data.</text>
</comment>
<name>A0AAW2DXH7_9ROSI</name>
<proteinExistence type="predicted"/>